<dbReference type="AlphaFoldDB" id="K2MAU8"/>
<feature type="region of interest" description="Disordered" evidence="1">
    <location>
        <begin position="516"/>
        <end position="538"/>
    </location>
</feature>
<reference evidence="2 3" key="1">
    <citation type="journal article" date="2012" name="BMC Genomics">
        <title>Comparative genomic analysis of human infective Trypanosoma cruzi lineages with the bat-restricted subspecies T. cruzi marinkellei.</title>
        <authorList>
            <person name="Franzen O."/>
            <person name="Talavera-Lopez C."/>
            <person name="Ochaya S."/>
            <person name="Butler C.E."/>
            <person name="Messenger L.A."/>
            <person name="Lewis M.D."/>
            <person name="Llewellyn M.S."/>
            <person name="Marinkelle C.J."/>
            <person name="Tyler K.M."/>
            <person name="Miles M.A."/>
            <person name="Andersson B."/>
        </authorList>
    </citation>
    <scope>NUCLEOTIDE SEQUENCE [LARGE SCALE GENOMIC DNA]</scope>
    <source>
        <strain evidence="2 3">B7</strain>
    </source>
</reference>
<evidence type="ECO:0000313" key="3">
    <source>
        <dbReference type="Proteomes" id="UP000007350"/>
    </source>
</evidence>
<feature type="region of interest" description="Disordered" evidence="1">
    <location>
        <begin position="573"/>
        <end position="625"/>
    </location>
</feature>
<dbReference type="EMBL" id="AHKC01009972">
    <property type="protein sequence ID" value="EKF32278.1"/>
    <property type="molecule type" value="Genomic_DNA"/>
</dbReference>
<keyword evidence="3" id="KW-1185">Reference proteome</keyword>
<comment type="caution">
    <text evidence="2">The sequence shown here is derived from an EMBL/GenBank/DDBJ whole genome shotgun (WGS) entry which is preliminary data.</text>
</comment>
<gene>
    <name evidence="2" type="ORF">MOQ_003876</name>
</gene>
<feature type="region of interest" description="Disordered" evidence="1">
    <location>
        <begin position="326"/>
        <end position="346"/>
    </location>
</feature>
<sequence>MLRVCNNVEEALALSKRWQVPLLIFVQSAPSEVGSHTDAFDFTEMYTTSSRGNKVIKPTFMLGNGPLANDGTAQRQALEAVLHESRLHSVTIVHFMETGSEAHNLFIAAVPEASNTVPRLHVFPSSLREQPRIVLHGVALTPGRICDAIRFGLQMPPPTKVTRAKEDFMRQVEEMNAAVAEGGSTVLSTGVGITTTCASGTASGTVAGSGSGGLKALHFIVLNGLEKREFVVTSPGMTLRTVWMKVQQALSRERQVADGTSRSYGSPTFVLHIDPPETATPNSTSGEKSTSHVVVDSVEAAAKIEIHTMPHNTRVTVVRNELNATGQQPVEPNCGNEPQTEHGEKGNVMRCDGGVCRISDNSSSREPTVKQLKTALPPAAFAVEEKQEAKLAHNPSITKETTRIHVRCSLPSGGAHTVDDLDPAVATLYTDLRRPIAELIGHDAFVFARVYPPHRFSPEEETKPLETLGMRSSSALRIVPTGGPPNAPQEPNLTDVNKSGLFGLVSSLLRRAGASTPFVGTNHTPASPFGDTRATGTTAQGSRFRTMAEMRAKEEEEERRLAAESSVMAGLTNEHRRKKANRYYGGGSTEYAGWDDNKEEEKEEGRKDGENESAKEATEHAKKNA</sequence>
<dbReference type="Proteomes" id="UP000007350">
    <property type="component" value="Unassembled WGS sequence"/>
</dbReference>
<evidence type="ECO:0000313" key="2">
    <source>
        <dbReference type="EMBL" id="EKF32278.1"/>
    </source>
</evidence>
<organism evidence="2 3">
    <name type="scientific">Trypanosoma cruzi marinkellei</name>
    <dbReference type="NCBI Taxonomy" id="85056"/>
    <lineage>
        <taxon>Eukaryota</taxon>
        <taxon>Discoba</taxon>
        <taxon>Euglenozoa</taxon>
        <taxon>Kinetoplastea</taxon>
        <taxon>Metakinetoplastina</taxon>
        <taxon>Trypanosomatida</taxon>
        <taxon>Trypanosomatidae</taxon>
        <taxon>Trypanosoma</taxon>
        <taxon>Schizotrypanum</taxon>
    </lineage>
</organism>
<evidence type="ECO:0000256" key="1">
    <source>
        <dbReference type="SAM" id="MobiDB-lite"/>
    </source>
</evidence>
<protein>
    <submittedName>
        <fullName evidence="2">Uncharacterized protein</fullName>
    </submittedName>
</protein>
<accession>K2MAU8</accession>
<feature type="region of interest" description="Disordered" evidence="1">
    <location>
        <begin position="257"/>
        <end position="291"/>
    </location>
</feature>
<feature type="compositionally biased region" description="Polar residues" evidence="1">
    <location>
        <begin position="279"/>
        <end position="291"/>
    </location>
</feature>
<name>K2MAU8_TRYCR</name>
<proteinExistence type="predicted"/>
<feature type="compositionally biased region" description="Basic and acidic residues" evidence="1">
    <location>
        <begin position="595"/>
        <end position="625"/>
    </location>
</feature>
<dbReference type="OrthoDB" id="273699at2759"/>